<feature type="domain" description="HTH gntR-type" evidence="4">
    <location>
        <begin position="8"/>
        <end position="76"/>
    </location>
</feature>
<dbReference type="InterPro" id="IPR036390">
    <property type="entry name" value="WH_DNA-bd_sf"/>
</dbReference>
<keyword evidence="2" id="KW-0238">DNA-binding</keyword>
<evidence type="ECO:0000256" key="2">
    <source>
        <dbReference type="ARBA" id="ARBA00023125"/>
    </source>
</evidence>
<organism evidence="5 6">
    <name type="scientific">Collinsella aerofaciens</name>
    <dbReference type="NCBI Taxonomy" id="74426"/>
    <lineage>
        <taxon>Bacteria</taxon>
        <taxon>Bacillati</taxon>
        <taxon>Actinomycetota</taxon>
        <taxon>Coriobacteriia</taxon>
        <taxon>Coriobacteriales</taxon>
        <taxon>Coriobacteriaceae</taxon>
        <taxon>Collinsella</taxon>
    </lineage>
</organism>
<dbReference type="PANTHER" id="PTHR44846">
    <property type="entry name" value="MANNOSYL-D-GLYCERATE TRANSPORT/METABOLISM SYSTEM REPRESSOR MNGR-RELATED"/>
    <property type="match status" value="1"/>
</dbReference>
<evidence type="ECO:0000259" key="4">
    <source>
        <dbReference type="PROSITE" id="PS50949"/>
    </source>
</evidence>
<name>A0A173Z1C4_9ACTN</name>
<evidence type="ECO:0000313" key="6">
    <source>
        <dbReference type="Proteomes" id="UP000095468"/>
    </source>
</evidence>
<dbReference type="InterPro" id="IPR050679">
    <property type="entry name" value="Bact_HTH_transcr_reg"/>
</dbReference>
<dbReference type="InterPro" id="IPR000524">
    <property type="entry name" value="Tscrpt_reg_HTH_GntR"/>
</dbReference>
<dbReference type="GO" id="GO:0003677">
    <property type="term" value="F:DNA binding"/>
    <property type="evidence" value="ECO:0007669"/>
    <property type="project" value="UniProtKB-KW"/>
</dbReference>
<evidence type="ECO:0000313" key="5">
    <source>
        <dbReference type="EMBL" id="CUN69503.1"/>
    </source>
</evidence>
<evidence type="ECO:0000256" key="1">
    <source>
        <dbReference type="ARBA" id="ARBA00023015"/>
    </source>
</evidence>
<dbReference type="EMBL" id="CYYP01000003">
    <property type="protein sequence ID" value="CUN69503.1"/>
    <property type="molecule type" value="Genomic_DNA"/>
</dbReference>
<dbReference type="Proteomes" id="UP000095468">
    <property type="component" value="Unassembled WGS sequence"/>
</dbReference>
<dbReference type="Gene3D" id="3.40.1410.10">
    <property type="entry name" value="Chorismate lyase-like"/>
    <property type="match status" value="1"/>
</dbReference>
<dbReference type="SUPFAM" id="SSF64288">
    <property type="entry name" value="Chorismate lyase-like"/>
    <property type="match status" value="1"/>
</dbReference>
<sequence length="255" mass="28274">MAGESYAIPPKDRAVEGILWYIQHHQLAGGDRLPAERVLCEEIGVSRTALRAGITRLISCGTLESRRGSGTYVCPPKPLNIFQETYNFSDAVRTAGLHPSSRLVSTGTIEADEALADKLGVAVGAPLLRMQRVRLIEGEPASIETAHVNLSLCPSLPEHDFECESLYDVLLKEGGVRVEHGREHISISRLNVEEAELLQQEEGTPVFYESSIEFDKDMRFVEHCKSVILPTKFRFADNGEENGMRSVAGEQWLKQ</sequence>
<dbReference type="Pfam" id="PF00392">
    <property type="entry name" value="GntR"/>
    <property type="match status" value="1"/>
</dbReference>
<accession>A0A173Z1C4</accession>
<dbReference type="CDD" id="cd07377">
    <property type="entry name" value="WHTH_GntR"/>
    <property type="match status" value="1"/>
</dbReference>
<dbReference type="PANTHER" id="PTHR44846:SF1">
    <property type="entry name" value="MANNOSYL-D-GLYCERATE TRANSPORT_METABOLISM SYSTEM REPRESSOR MNGR-RELATED"/>
    <property type="match status" value="1"/>
</dbReference>
<keyword evidence="1" id="KW-0805">Transcription regulation</keyword>
<dbReference type="RefSeq" id="WP_082421834.1">
    <property type="nucleotide sequence ID" value="NZ_CYYP01000003.1"/>
</dbReference>
<dbReference type="InterPro" id="IPR028978">
    <property type="entry name" value="Chorismate_lyase_/UTRA_dom_sf"/>
</dbReference>
<dbReference type="PROSITE" id="PS50949">
    <property type="entry name" value="HTH_GNTR"/>
    <property type="match status" value="1"/>
</dbReference>
<protein>
    <submittedName>
        <fullName evidence="5">HTH-type transcriptional repressor yvoA</fullName>
    </submittedName>
</protein>
<evidence type="ECO:0000256" key="3">
    <source>
        <dbReference type="ARBA" id="ARBA00023163"/>
    </source>
</evidence>
<dbReference type="AlphaFoldDB" id="A0A173Z1C4"/>
<dbReference type="SMART" id="SM00345">
    <property type="entry name" value="HTH_GNTR"/>
    <property type="match status" value="1"/>
</dbReference>
<gene>
    <name evidence="5" type="primary">yvoA_6</name>
    <name evidence="5" type="ORF">ERS852381_00559</name>
</gene>
<proteinExistence type="predicted"/>
<dbReference type="Pfam" id="PF07702">
    <property type="entry name" value="UTRA"/>
    <property type="match status" value="1"/>
</dbReference>
<reference evidence="5 6" key="1">
    <citation type="submission" date="2015-09" db="EMBL/GenBank/DDBJ databases">
        <authorList>
            <consortium name="Pathogen Informatics"/>
        </authorList>
    </citation>
    <scope>NUCLEOTIDE SEQUENCE [LARGE SCALE GENOMIC DNA]</scope>
    <source>
        <strain evidence="5 6">2789STDY5608823</strain>
    </source>
</reference>
<dbReference type="GO" id="GO:0045892">
    <property type="term" value="P:negative regulation of DNA-templated transcription"/>
    <property type="evidence" value="ECO:0007669"/>
    <property type="project" value="TreeGrafter"/>
</dbReference>
<dbReference type="PRINTS" id="PR00035">
    <property type="entry name" value="HTHGNTR"/>
</dbReference>
<dbReference type="Gene3D" id="1.10.10.10">
    <property type="entry name" value="Winged helix-like DNA-binding domain superfamily/Winged helix DNA-binding domain"/>
    <property type="match status" value="1"/>
</dbReference>
<dbReference type="GO" id="GO:0003700">
    <property type="term" value="F:DNA-binding transcription factor activity"/>
    <property type="evidence" value="ECO:0007669"/>
    <property type="project" value="InterPro"/>
</dbReference>
<dbReference type="SMART" id="SM00866">
    <property type="entry name" value="UTRA"/>
    <property type="match status" value="1"/>
</dbReference>
<dbReference type="InterPro" id="IPR036388">
    <property type="entry name" value="WH-like_DNA-bd_sf"/>
</dbReference>
<keyword evidence="3" id="KW-0804">Transcription</keyword>
<dbReference type="SUPFAM" id="SSF46785">
    <property type="entry name" value="Winged helix' DNA-binding domain"/>
    <property type="match status" value="1"/>
</dbReference>
<dbReference type="InterPro" id="IPR011663">
    <property type="entry name" value="UTRA"/>
</dbReference>